<dbReference type="Pfam" id="PF14032">
    <property type="entry name" value="PknH_C"/>
    <property type="match status" value="1"/>
</dbReference>
<reference evidence="2 3" key="1">
    <citation type="submission" date="2023-12" db="EMBL/GenBank/DDBJ databases">
        <title>Description of new species of Mycobacterium terrae complex isolated from sewage at the Sao Paulo Zoological Park Foundation in Brazil.</title>
        <authorList>
            <person name="Romagnoli C.L."/>
            <person name="Conceicao E.C."/>
            <person name="Machado E."/>
            <person name="Barreto L.B.P.F."/>
            <person name="Sharma A."/>
            <person name="Silva N.M."/>
            <person name="Marques L.E."/>
            <person name="Juliana M.A."/>
            <person name="Lourenco M.C.S."/>
            <person name="Digiampietri L.A."/>
            <person name="Suffys P.N."/>
            <person name="Viana-Niero C."/>
        </authorList>
    </citation>
    <scope>NUCLEOTIDE SEQUENCE [LARGE SCALE GENOMIC DNA]</scope>
    <source>
        <strain evidence="2 3">MYC098</strain>
    </source>
</reference>
<keyword evidence="3" id="KW-1185">Reference proteome</keyword>
<accession>A0ABU5XF90</accession>
<evidence type="ECO:0000259" key="1">
    <source>
        <dbReference type="Pfam" id="PF14032"/>
    </source>
</evidence>
<protein>
    <submittedName>
        <fullName evidence="2">Sensor domain-containing protein</fullName>
    </submittedName>
</protein>
<dbReference type="Proteomes" id="UP001299596">
    <property type="component" value="Unassembled WGS sequence"/>
</dbReference>
<dbReference type="RefSeq" id="WP_225407046.1">
    <property type="nucleotide sequence ID" value="NZ_JAYJJR010000003.1"/>
</dbReference>
<sequence>MSRSEQPKAAKSNRPRLLLAIGVAALAVVGLVTWLVLPNRSQSASGAVTGEAVKQILLDGTELTAMLDQPFTTVTGPPAYGGLEAMDDSSAAGECVGVVDVAPKSVYESADVRSYARETWIDSEPSGNGFKPLNTRVMFVKESVVALPSAADAQALFAKFAEQWKACDGLPVSTADPNSDGSPPLRGTEMHITDVRVTDDVLAASIVLDKSPKAPDTRAVGVQGNCIVGVLIAFTGTENATGSGDPQTSSIEAVRAMMDKASKLG</sequence>
<evidence type="ECO:0000313" key="2">
    <source>
        <dbReference type="EMBL" id="MEB3020769.1"/>
    </source>
</evidence>
<evidence type="ECO:0000313" key="3">
    <source>
        <dbReference type="Proteomes" id="UP001299596"/>
    </source>
</evidence>
<dbReference type="Gene3D" id="3.40.1000.70">
    <property type="entry name" value="PknH-like extracellular domain"/>
    <property type="match status" value="1"/>
</dbReference>
<gene>
    <name evidence="2" type="ORF">K6T79_06885</name>
</gene>
<name>A0ABU5XF90_9MYCO</name>
<feature type="domain" description="PknH-like extracellular" evidence="1">
    <location>
        <begin position="48"/>
        <end position="260"/>
    </location>
</feature>
<dbReference type="EMBL" id="JAYJJR010000003">
    <property type="protein sequence ID" value="MEB3020769.1"/>
    <property type="molecule type" value="Genomic_DNA"/>
</dbReference>
<organism evidence="2 3">
    <name type="scientific">[Mycobacterium] crassicus</name>
    <dbReference type="NCBI Taxonomy" id="2872309"/>
    <lineage>
        <taxon>Bacteria</taxon>
        <taxon>Bacillati</taxon>
        <taxon>Actinomycetota</taxon>
        <taxon>Actinomycetes</taxon>
        <taxon>Mycobacteriales</taxon>
        <taxon>Mycobacteriaceae</taxon>
        <taxon>Mycolicibacter</taxon>
    </lineage>
</organism>
<proteinExistence type="predicted"/>
<dbReference type="InterPro" id="IPR038232">
    <property type="entry name" value="PknH-like_Extracell_sf"/>
</dbReference>
<comment type="caution">
    <text evidence="2">The sequence shown here is derived from an EMBL/GenBank/DDBJ whole genome shotgun (WGS) entry which is preliminary data.</text>
</comment>
<dbReference type="InterPro" id="IPR026954">
    <property type="entry name" value="PknH-like_Extracell"/>
</dbReference>